<evidence type="ECO:0000313" key="2">
    <source>
        <dbReference type="EMBL" id="CAF1327592.1"/>
    </source>
</evidence>
<comment type="caution">
    <text evidence="2">The sequence shown here is derived from an EMBL/GenBank/DDBJ whole genome shotgun (WGS) entry which is preliminary data.</text>
</comment>
<sequence length="154" mass="17432">MQISWQYLCIVSLLTVVYSQFETKNVRSISSGLSFGRCRGHCQQSINITSSPPELVASKQPNFPQESYPPVQRQFPFSSTQWEQLVSLLDLETFTALDNRIGCPGCADGGIEWIQVDWADATKRVTFESGQLFKGLEGFVVNLRQMREEYVAQL</sequence>
<evidence type="ECO:0000313" key="3">
    <source>
        <dbReference type="Proteomes" id="UP000663854"/>
    </source>
</evidence>
<dbReference type="EMBL" id="CAJNOH010003209">
    <property type="protein sequence ID" value="CAF1327592.1"/>
    <property type="molecule type" value="Genomic_DNA"/>
</dbReference>
<protein>
    <submittedName>
        <fullName evidence="2">Uncharacterized protein</fullName>
    </submittedName>
</protein>
<gene>
    <name evidence="2" type="ORF">PYM288_LOCUS31244</name>
</gene>
<dbReference type="Proteomes" id="UP000663854">
    <property type="component" value="Unassembled WGS sequence"/>
</dbReference>
<feature type="chain" id="PRO_5032493507" evidence="1">
    <location>
        <begin position="20"/>
        <end position="154"/>
    </location>
</feature>
<name>A0A815FD63_9BILA</name>
<reference evidence="2" key="1">
    <citation type="submission" date="2021-02" db="EMBL/GenBank/DDBJ databases">
        <authorList>
            <person name="Nowell W R."/>
        </authorList>
    </citation>
    <scope>NUCLEOTIDE SEQUENCE</scope>
</reference>
<proteinExistence type="predicted"/>
<feature type="signal peptide" evidence="1">
    <location>
        <begin position="1"/>
        <end position="19"/>
    </location>
</feature>
<evidence type="ECO:0000256" key="1">
    <source>
        <dbReference type="SAM" id="SignalP"/>
    </source>
</evidence>
<dbReference type="AlphaFoldDB" id="A0A815FD63"/>
<keyword evidence="1" id="KW-0732">Signal</keyword>
<organism evidence="2 3">
    <name type="scientific">Rotaria sordida</name>
    <dbReference type="NCBI Taxonomy" id="392033"/>
    <lineage>
        <taxon>Eukaryota</taxon>
        <taxon>Metazoa</taxon>
        <taxon>Spiralia</taxon>
        <taxon>Gnathifera</taxon>
        <taxon>Rotifera</taxon>
        <taxon>Eurotatoria</taxon>
        <taxon>Bdelloidea</taxon>
        <taxon>Philodinida</taxon>
        <taxon>Philodinidae</taxon>
        <taxon>Rotaria</taxon>
    </lineage>
</organism>
<accession>A0A815FD63</accession>